<comment type="similarity">
    <text evidence="1">Belongs to the leucine-binding protein family.</text>
</comment>
<dbReference type="InterPro" id="IPR006311">
    <property type="entry name" value="TAT_signal"/>
</dbReference>
<dbReference type="PANTHER" id="PTHR30483:SF6">
    <property type="entry name" value="PERIPLASMIC BINDING PROTEIN OF ABC TRANSPORTER FOR NATURAL AMINO ACIDS"/>
    <property type="match status" value="1"/>
</dbReference>
<organism evidence="5 6">
    <name type="scientific">Vineibacter terrae</name>
    <dbReference type="NCBI Taxonomy" id="2586908"/>
    <lineage>
        <taxon>Bacteria</taxon>
        <taxon>Pseudomonadati</taxon>
        <taxon>Pseudomonadota</taxon>
        <taxon>Alphaproteobacteria</taxon>
        <taxon>Hyphomicrobiales</taxon>
        <taxon>Vineibacter</taxon>
    </lineage>
</organism>
<dbReference type="InterPro" id="IPR051010">
    <property type="entry name" value="BCAA_transport"/>
</dbReference>
<comment type="caution">
    <text evidence="5">The sequence shown here is derived from an EMBL/GenBank/DDBJ whole genome shotgun (WGS) entry which is preliminary data.</text>
</comment>
<dbReference type="EMBL" id="VDUZ01000008">
    <property type="protein sequence ID" value="TXL77566.1"/>
    <property type="molecule type" value="Genomic_DNA"/>
</dbReference>
<dbReference type="InterPro" id="IPR028082">
    <property type="entry name" value="Peripla_BP_I"/>
</dbReference>
<dbReference type="GO" id="GO:0006865">
    <property type="term" value="P:amino acid transport"/>
    <property type="evidence" value="ECO:0007669"/>
    <property type="project" value="UniProtKB-KW"/>
</dbReference>
<accession>A0A5C8PQU3</accession>
<dbReference type="AlphaFoldDB" id="A0A5C8PQU3"/>
<dbReference type="InterPro" id="IPR028081">
    <property type="entry name" value="Leu-bd"/>
</dbReference>
<evidence type="ECO:0000259" key="4">
    <source>
        <dbReference type="Pfam" id="PF13458"/>
    </source>
</evidence>
<dbReference type="PANTHER" id="PTHR30483">
    <property type="entry name" value="LEUCINE-SPECIFIC-BINDING PROTEIN"/>
    <property type="match status" value="1"/>
</dbReference>
<name>A0A5C8PQU3_9HYPH</name>
<feature type="domain" description="Leucine-binding protein" evidence="4">
    <location>
        <begin position="64"/>
        <end position="415"/>
    </location>
</feature>
<keyword evidence="6" id="KW-1185">Reference proteome</keyword>
<sequence>MCSWGLFGRTWMTGSNRRYPFGIRSDGSIDRRAFLQAAGRLGVGALGASSLGLAAGVARADVEPFKIGWVRPTTGRLASSFSVLYIGGLIAIDEINKAGGILGRPIVRQEEDDEASPAKEPAVIKKLQEAGLTYIAGPTGSSQALSSLATTTPAKIISATYANGAEMGDGKKYPYHYQCTFNTDQQGEVAARYLVDTIKAKKIGILQENTAFGEQATAASRATLKKAGVEPVRIEVYPLNAPDLNTYVGNLRKAGCDGLIAWIANIPNAAMAFNAMNAQKWFPAITGHNGLFLDALFDLVPDEALKNVYGTMYRSLMWSDGESPGPRQVEFAKKVVAYPEAKGSGTTVANSPYYDFLHILKMVIEGEKTFDTDKVKRALDNVRGYKGLLGTVNFTPENHTAIAIEDVALASVASGKDPKSLGVFRERAK</sequence>
<dbReference type="Proteomes" id="UP000321638">
    <property type="component" value="Unassembled WGS sequence"/>
</dbReference>
<evidence type="ECO:0000313" key="6">
    <source>
        <dbReference type="Proteomes" id="UP000321638"/>
    </source>
</evidence>
<keyword evidence="3" id="KW-0029">Amino-acid transport</keyword>
<keyword evidence="3" id="KW-0813">Transport</keyword>
<keyword evidence="2" id="KW-0732">Signal</keyword>
<dbReference type="OrthoDB" id="5450279at2"/>
<dbReference type="SUPFAM" id="SSF53822">
    <property type="entry name" value="Periplasmic binding protein-like I"/>
    <property type="match status" value="1"/>
</dbReference>
<dbReference type="Pfam" id="PF13458">
    <property type="entry name" value="Peripla_BP_6"/>
    <property type="match status" value="1"/>
</dbReference>
<evidence type="ECO:0000256" key="3">
    <source>
        <dbReference type="ARBA" id="ARBA00022970"/>
    </source>
</evidence>
<reference evidence="5 6" key="1">
    <citation type="submission" date="2019-06" db="EMBL/GenBank/DDBJ databases">
        <title>New taxonomy in bacterial strain CC-CFT640, isolated from vineyard.</title>
        <authorList>
            <person name="Lin S.-Y."/>
            <person name="Tsai C.-F."/>
            <person name="Young C.-C."/>
        </authorList>
    </citation>
    <scope>NUCLEOTIDE SEQUENCE [LARGE SCALE GENOMIC DNA]</scope>
    <source>
        <strain evidence="5 6">CC-CFT640</strain>
    </source>
</reference>
<proteinExistence type="inferred from homology"/>
<dbReference type="Gene3D" id="3.40.50.2300">
    <property type="match status" value="2"/>
</dbReference>
<evidence type="ECO:0000256" key="2">
    <source>
        <dbReference type="ARBA" id="ARBA00022729"/>
    </source>
</evidence>
<protein>
    <submittedName>
        <fullName evidence="5">ABC transporter substrate-binding protein</fullName>
    </submittedName>
</protein>
<gene>
    <name evidence="5" type="ORF">FHP25_09045</name>
</gene>
<evidence type="ECO:0000256" key="1">
    <source>
        <dbReference type="ARBA" id="ARBA00010062"/>
    </source>
</evidence>
<evidence type="ECO:0000313" key="5">
    <source>
        <dbReference type="EMBL" id="TXL77566.1"/>
    </source>
</evidence>
<dbReference type="PROSITE" id="PS51318">
    <property type="entry name" value="TAT"/>
    <property type="match status" value="1"/>
</dbReference>